<dbReference type="GO" id="GO:0003677">
    <property type="term" value="F:DNA binding"/>
    <property type="evidence" value="ECO:0007669"/>
    <property type="project" value="UniProtKB-UniRule"/>
</dbReference>
<proteinExistence type="inferred from homology"/>
<feature type="DNA-binding region" description="H-T-H motif" evidence="5">
    <location>
        <begin position="18"/>
        <end position="37"/>
    </location>
</feature>
<dbReference type="RefSeq" id="WP_154519256.1">
    <property type="nucleotide sequence ID" value="NZ_VUMT01000010.1"/>
</dbReference>
<feature type="domain" description="BPL/LPL catalytic" evidence="6">
    <location>
        <begin position="66"/>
        <end position="256"/>
    </location>
</feature>
<keyword evidence="4 5" id="KW-0092">Biotin</keyword>
<protein>
    <recommendedName>
        <fullName evidence="5">Bifunctional ligase/repressor BirA</fullName>
    </recommendedName>
    <alternativeName>
        <fullName evidence="5">Biotin--[acetyl-CoA-carboxylase] ligase</fullName>
        <ecNumber evidence="5">6.3.4.15</ecNumber>
    </alternativeName>
    <alternativeName>
        <fullName evidence="5">Biotin--protein ligase</fullName>
    </alternativeName>
    <alternativeName>
        <fullName evidence="5">Biotin-[acetyl-CoA carboxylase] synthetase</fullName>
    </alternativeName>
</protein>
<dbReference type="CDD" id="cd16442">
    <property type="entry name" value="BPL"/>
    <property type="match status" value="1"/>
</dbReference>
<evidence type="ECO:0000256" key="4">
    <source>
        <dbReference type="ARBA" id="ARBA00023267"/>
    </source>
</evidence>
<dbReference type="PANTHER" id="PTHR12835:SF5">
    <property type="entry name" value="BIOTIN--PROTEIN LIGASE"/>
    <property type="match status" value="1"/>
</dbReference>
<dbReference type="PROSITE" id="PS51733">
    <property type="entry name" value="BPL_LPL_CATALYTIC"/>
    <property type="match status" value="1"/>
</dbReference>
<organism evidence="7 8">
    <name type="scientific">Velocimicrobium porci</name>
    <dbReference type="NCBI Taxonomy" id="2606634"/>
    <lineage>
        <taxon>Bacteria</taxon>
        <taxon>Bacillati</taxon>
        <taxon>Bacillota</taxon>
        <taxon>Clostridia</taxon>
        <taxon>Lachnospirales</taxon>
        <taxon>Lachnospiraceae</taxon>
        <taxon>Velocimicrobium</taxon>
    </lineage>
</organism>
<dbReference type="InterPro" id="IPR045864">
    <property type="entry name" value="aa-tRNA-synth_II/BPL/LPL"/>
</dbReference>
<comment type="caution">
    <text evidence="5">Lacks conserved residue(s) required for the propagation of feature annotation.</text>
</comment>
<dbReference type="Proteomes" id="UP000482209">
    <property type="component" value="Unassembled WGS sequence"/>
</dbReference>
<keyword evidence="1 5" id="KW-0436">Ligase</keyword>
<sequence>MKSEILRLLKREEGYLSGQELCNRLQVSRTAIWKIMNQLKEEGYQIDSVSNRGYHLEKCPDIVTGEELESELEGRVFGHEVYYKEEMDSTNVQAKKLAEQGIANHGYLVTAEKQTNGKGRRGRSWSSPKGTGIWMSLVLKPDISPYNASMLTLVTALAVNRVIREQTGLESYIKWPNDIVVNGKKVCGILTEMSSELDYIHYVVIGIGINVNTKDFPEEISERATSLFIESHKTYKRSRIIEKIMEYLEFYYEQFTLNQDLRLLLTEYNQMLINIENKVVVQEKQTSFEGIAKGINEKGELLVQTEKGIRTVMSGEVSVRGIYGYV</sequence>
<keyword evidence="5" id="KW-0805">Transcription regulation</keyword>
<dbReference type="GO" id="GO:0004077">
    <property type="term" value="F:biotin--[biotin carboxyl-carrier protein] ligase activity"/>
    <property type="evidence" value="ECO:0007669"/>
    <property type="project" value="UniProtKB-UniRule"/>
</dbReference>
<keyword evidence="8" id="KW-1185">Reference proteome</keyword>
<comment type="caution">
    <text evidence="7">The sequence shown here is derived from an EMBL/GenBank/DDBJ whole genome shotgun (WGS) entry which is preliminary data.</text>
</comment>
<dbReference type="Pfam" id="PF03099">
    <property type="entry name" value="BPL_LplA_LipB"/>
    <property type="match status" value="1"/>
</dbReference>
<keyword evidence="2 5" id="KW-0547">Nucleotide-binding</keyword>
<dbReference type="NCBIfam" id="TIGR00121">
    <property type="entry name" value="birA_ligase"/>
    <property type="match status" value="1"/>
</dbReference>
<dbReference type="SUPFAM" id="SSF46785">
    <property type="entry name" value="Winged helix' DNA-binding domain"/>
    <property type="match status" value="1"/>
</dbReference>
<dbReference type="InterPro" id="IPR003142">
    <property type="entry name" value="BPL_C"/>
</dbReference>
<dbReference type="EC" id="6.3.4.15" evidence="5"/>
<dbReference type="GO" id="GO:0009249">
    <property type="term" value="P:protein lipoylation"/>
    <property type="evidence" value="ECO:0007669"/>
    <property type="project" value="UniProtKB-ARBA"/>
</dbReference>
<dbReference type="SUPFAM" id="SSF50037">
    <property type="entry name" value="C-terminal domain of transcriptional repressors"/>
    <property type="match status" value="1"/>
</dbReference>
<dbReference type="SUPFAM" id="SSF55681">
    <property type="entry name" value="Class II aaRS and biotin synthetases"/>
    <property type="match status" value="1"/>
</dbReference>
<comment type="function">
    <text evidence="5">Acts both as a biotin--[acetyl-CoA-carboxylase] ligase and a repressor.</text>
</comment>
<dbReference type="InterPro" id="IPR013196">
    <property type="entry name" value="HTH_11"/>
</dbReference>
<dbReference type="Gene3D" id="2.30.30.100">
    <property type="match status" value="1"/>
</dbReference>
<dbReference type="InterPro" id="IPR036388">
    <property type="entry name" value="WH-like_DNA-bd_sf"/>
</dbReference>
<dbReference type="Pfam" id="PF08279">
    <property type="entry name" value="HTH_11"/>
    <property type="match status" value="1"/>
</dbReference>
<evidence type="ECO:0000313" key="8">
    <source>
        <dbReference type="Proteomes" id="UP000482209"/>
    </source>
</evidence>
<dbReference type="InterPro" id="IPR004143">
    <property type="entry name" value="BPL_LPL_catalytic"/>
</dbReference>
<dbReference type="GO" id="GO:0005524">
    <property type="term" value="F:ATP binding"/>
    <property type="evidence" value="ECO:0007669"/>
    <property type="project" value="UniProtKB-UniRule"/>
</dbReference>
<dbReference type="Pfam" id="PF02237">
    <property type="entry name" value="BPL_C"/>
    <property type="match status" value="1"/>
</dbReference>
<evidence type="ECO:0000256" key="3">
    <source>
        <dbReference type="ARBA" id="ARBA00022840"/>
    </source>
</evidence>
<evidence type="ECO:0000256" key="5">
    <source>
        <dbReference type="HAMAP-Rule" id="MF_00978"/>
    </source>
</evidence>
<comment type="catalytic activity">
    <reaction evidence="5">
        <text>biotin + L-lysyl-[protein] + ATP = N(6)-biotinyl-L-lysyl-[protein] + AMP + diphosphate + H(+)</text>
        <dbReference type="Rhea" id="RHEA:11756"/>
        <dbReference type="Rhea" id="RHEA-COMP:9752"/>
        <dbReference type="Rhea" id="RHEA-COMP:10505"/>
        <dbReference type="ChEBI" id="CHEBI:15378"/>
        <dbReference type="ChEBI" id="CHEBI:29969"/>
        <dbReference type="ChEBI" id="CHEBI:30616"/>
        <dbReference type="ChEBI" id="CHEBI:33019"/>
        <dbReference type="ChEBI" id="CHEBI:57586"/>
        <dbReference type="ChEBI" id="CHEBI:83144"/>
        <dbReference type="ChEBI" id="CHEBI:456215"/>
        <dbReference type="EC" id="6.3.4.15"/>
    </reaction>
</comment>
<dbReference type="InterPro" id="IPR004408">
    <property type="entry name" value="Biotin_CoA_COase_ligase"/>
</dbReference>
<dbReference type="Gene3D" id="1.10.10.10">
    <property type="entry name" value="Winged helix-like DNA-binding domain superfamily/Winged helix DNA-binding domain"/>
    <property type="match status" value="1"/>
</dbReference>
<evidence type="ECO:0000259" key="6">
    <source>
        <dbReference type="PROSITE" id="PS51733"/>
    </source>
</evidence>
<name>A0A6L5XZ60_9FIRM</name>
<dbReference type="PANTHER" id="PTHR12835">
    <property type="entry name" value="BIOTIN PROTEIN LIGASE"/>
    <property type="match status" value="1"/>
</dbReference>
<comment type="similarity">
    <text evidence="5">Belongs to the biotin--protein ligase family.</text>
</comment>
<gene>
    <name evidence="5" type="primary">birA</name>
    <name evidence="7" type="ORF">FYJ58_08150</name>
</gene>
<dbReference type="Gene3D" id="3.30.930.10">
    <property type="entry name" value="Bira Bifunctional Protein, Domain 2"/>
    <property type="match status" value="1"/>
</dbReference>
<keyword evidence="5" id="KW-0678">Repressor</keyword>
<dbReference type="GO" id="GO:0016740">
    <property type="term" value="F:transferase activity"/>
    <property type="evidence" value="ECO:0007669"/>
    <property type="project" value="UniProtKB-ARBA"/>
</dbReference>
<reference evidence="7 8" key="1">
    <citation type="submission" date="2019-08" db="EMBL/GenBank/DDBJ databases">
        <title>In-depth cultivation of the pig gut microbiome towards novel bacterial diversity and tailored functional studies.</title>
        <authorList>
            <person name="Wylensek D."/>
            <person name="Hitch T.C.A."/>
            <person name="Clavel T."/>
        </authorList>
    </citation>
    <scope>NUCLEOTIDE SEQUENCE [LARGE SCALE GENOMIC DNA]</scope>
    <source>
        <strain evidence="7 8">WCA-693-APC-MOT-I</strain>
    </source>
</reference>
<dbReference type="AlphaFoldDB" id="A0A6L5XZ60"/>
<evidence type="ECO:0000313" key="7">
    <source>
        <dbReference type="EMBL" id="MSS63847.1"/>
    </source>
</evidence>
<feature type="binding site" evidence="5">
    <location>
        <position position="114"/>
    </location>
    <ligand>
        <name>biotin</name>
        <dbReference type="ChEBI" id="CHEBI:57586"/>
    </ligand>
</feature>
<feature type="binding site" evidence="5">
    <location>
        <position position="185"/>
    </location>
    <ligand>
        <name>biotin</name>
        <dbReference type="ChEBI" id="CHEBI:57586"/>
    </ligand>
</feature>
<accession>A0A6L5XZ60</accession>
<dbReference type="HAMAP" id="MF_00978">
    <property type="entry name" value="Bifunct_BirA"/>
    <property type="match status" value="1"/>
</dbReference>
<keyword evidence="3 5" id="KW-0067">ATP-binding</keyword>
<dbReference type="InterPro" id="IPR008988">
    <property type="entry name" value="Transcriptional_repressor_C"/>
</dbReference>
<keyword evidence="5" id="KW-0238">DNA-binding</keyword>
<dbReference type="GO" id="GO:0006355">
    <property type="term" value="P:regulation of DNA-templated transcription"/>
    <property type="evidence" value="ECO:0007669"/>
    <property type="project" value="UniProtKB-UniRule"/>
</dbReference>
<dbReference type="EMBL" id="VUMT01000010">
    <property type="protein sequence ID" value="MSS63847.1"/>
    <property type="molecule type" value="Genomic_DNA"/>
</dbReference>
<keyword evidence="5" id="KW-0804">Transcription</keyword>
<feature type="binding site" evidence="5">
    <location>
        <begin position="89"/>
        <end position="91"/>
    </location>
    <ligand>
        <name>biotin</name>
        <dbReference type="ChEBI" id="CHEBI:57586"/>
    </ligand>
</feature>
<evidence type="ECO:0000256" key="2">
    <source>
        <dbReference type="ARBA" id="ARBA00022741"/>
    </source>
</evidence>
<dbReference type="InterPro" id="IPR036390">
    <property type="entry name" value="WH_DNA-bd_sf"/>
</dbReference>
<dbReference type="GO" id="GO:0005737">
    <property type="term" value="C:cytoplasm"/>
    <property type="evidence" value="ECO:0007669"/>
    <property type="project" value="TreeGrafter"/>
</dbReference>
<dbReference type="InterPro" id="IPR030855">
    <property type="entry name" value="Bifunct_BirA"/>
</dbReference>
<evidence type="ECO:0000256" key="1">
    <source>
        <dbReference type="ARBA" id="ARBA00022598"/>
    </source>
</evidence>